<proteinExistence type="predicted"/>
<dbReference type="SUPFAM" id="SSF82607">
    <property type="entry name" value="YbaB-like"/>
    <property type="match status" value="1"/>
</dbReference>
<feature type="region of interest" description="Disordered" evidence="1">
    <location>
        <begin position="86"/>
        <end position="114"/>
    </location>
</feature>
<gene>
    <name evidence="2" type="ORF">BN4615_P9538</name>
</gene>
<name>A0A1M4EMF3_9ACTN</name>
<accession>A0A1M4EMF3</accession>
<protein>
    <submittedName>
        <fullName evidence="2">Uncharacterized protein</fullName>
    </submittedName>
</protein>
<reference evidence="2" key="1">
    <citation type="submission" date="2016-04" db="EMBL/GenBank/DDBJ databases">
        <authorList>
            <person name="Evans L.H."/>
            <person name="Alamgir A."/>
            <person name="Owens N."/>
            <person name="Weber N.D."/>
            <person name="Virtaneva K."/>
            <person name="Barbian K."/>
            <person name="Babar A."/>
            <person name="Rosenke K."/>
        </authorList>
    </citation>
    <scope>NUCLEOTIDE SEQUENCE</scope>
    <source>
        <strain evidence="2">Nono1</strain>
    </source>
</reference>
<dbReference type="GO" id="GO:0003677">
    <property type="term" value="F:DNA binding"/>
    <property type="evidence" value="ECO:0007669"/>
    <property type="project" value="InterPro"/>
</dbReference>
<dbReference type="EMBL" id="LT559118">
    <property type="protein sequence ID" value="SBP00022.1"/>
    <property type="molecule type" value="Genomic_DNA"/>
</dbReference>
<dbReference type="InterPro" id="IPR036894">
    <property type="entry name" value="YbaB-like_sf"/>
</dbReference>
<evidence type="ECO:0000313" key="2">
    <source>
        <dbReference type="EMBL" id="SBP00022.1"/>
    </source>
</evidence>
<evidence type="ECO:0000256" key="1">
    <source>
        <dbReference type="SAM" id="MobiDB-lite"/>
    </source>
</evidence>
<sequence>MTMPPRSADQEELLAYMKRAQTAVRKLQQAQERIGAVIGEGASADELVRATCDGRGVFSQVWLDPRVMRQDLETLGTTVTAALQSAQQDAERQSTAISRQALDGMDPLPEPPDARVIRDHIDQVARDILEA</sequence>
<dbReference type="AlphaFoldDB" id="A0A1M4EMF3"/>
<dbReference type="Pfam" id="PF02575">
    <property type="entry name" value="YbaB_DNA_bd"/>
    <property type="match status" value="1"/>
</dbReference>
<feature type="compositionally biased region" description="Polar residues" evidence="1">
    <location>
        <begin position="86"/>
        <end position="98"/>
    </location>
</feature>
<organism evidence="2">
    <name type="scientific">Nonomuraea gerenzanensis</name>
    <dbReference type="NCBI Taxonomy" id="93944"/>
    <lineage>
        <taxon>Bacteria</taxon>
        <taxon>Bacillati</taxon>
        <taxon>Actinomycetota</taxon>
        <taxon>Actinomycetes</taxon>
        <taxon>Streptosporangiales</taxon>
        <taxon>Streptosporangiaceae</taxon>
        <taxon>Nonomuraea</taxon>
    </lineage>
</organism>
<dbReference type="InterPro" id="IPR004401">
    <property type="entry name" value="YbaB/EbfC"/>
</dbReference>
<dbReference type="Gene3D" id="3.30.1310.10">
    <property type="entry name" value="Nucleoid-associated protein YbaB-like domain"/>
    <property type="match status" value="1"/>
</dbReference>